<evidence type="ECO:0000256" key="4">
    <source>
        <dbReference type="PROSITE-ProRule" id="PRU00335"/>
    </source>
</evidence>
<protein>
    <submittedName>
        <fullName evidence="6">AcrEF/envCD operon transcriptional regulator</fullName>
    </submittedName>
</protein>
<feature type="domain" description="HTH tetR-type" evidence="5">
    <location>
        <begin position="9"/>
        <end position="69"/>
    </location>
</feature>
<dbReference type="InterPro" id="IPR023772">
    <property type="entry name" value="DNA-bd_HTH_TetR-type_CS"/>
</dbReference>
<dbReference type="Pfam" id="PF00440">
    <property type="entry name" value="TetR_N"/>
    <property type="match status" value="1"/>
</dbReference>
<sequence>MRRTAAEAAATRADLVDAGLRVFAESGFAEASLADIAAAAGVTRGAAYHHFKDKAELYLAVVSEKWPVASVEVWEPLTSEAPAEFRLREHLRRYFVALERNDTMRSILSVTIYKSGNAPGLDLKRDVMRSWVSQIADVLASAPEYLRPGTDVEIAAFGIVSIVSGVTSTWLADPDLLSPAARATDLADHALRGAFPS</sequence>
<dbReference type="Gene3D" id="1.10.357.10">
    <property type="entry name" value="Tetracycline Repressor, domain 2"/>
    <property type="match status" value="1"/>
</dbReference>
<dbReference type="PANTHER" id="PTHR30055">
    <property type="entry name" value="HTH-TYPE TRANSCRIPTIONAL REGULATOR RUTR"/>
    <property type="match status" value="1"/>
</dbReference>
<reference evidence="7" key="1">
    <citation type="journal article" date="2019" name="Int. J. Syst. Evol. Microbiol.">
        <title>The Global Catalogue of Microorganisms (GCM) 10K type strain sequencing project: providing services to taxonomists for standard genome sequencing and annotation.</title>
        <authorList>
            <consortium name="The Broad Institute Genomics Platform"/>
            <consortium name="The Broad Institute Genome Sequencing Center for Infectious Disease"/>
            <person name="Wu L."/>
            <person name="Ma J."/>
        </authorList>
    </citation>
    <scope>NUCLEOTIDE SEQUENCE [LARGE SCALE GENOMIC DNA]</scope>
    <source>
        <strain evidence="7">JCM 17342</strain>
    </source>
</reference>
<proteinExistence type="predicted"/>
<evidence type="ECO:0000259" key="5">
    <source>
        <dbReference type="PROSITE" id="PS50977"/>
    </source>
</evidence>
<keyword evidence="7" id="KW-1185">Reference proteome</keyword>
<accession>A0ABP7SUG3</accession>
<evidence type="ECO:0000313" key="7">
    <source>
        <dbReference type="Proteomes" id="UP001501747"/>
    </source>
</evidence>
<dbReference type="PROSITE" id="PS01081">
    <property type="entry name" value="HTH_TETR_1"/>
    <property type="match status" value="1"/>
</dbReference>
<gene>
    <name evidence="6" type="primary">envR</name>
    <name evidence="6" type="ORF">GCM10022247_44610</name>
</gene>
<evidence type="ECO:0000256" key="2">
    <source>
        <dbReference type="ARBA" id="ARBA00023125"/>
    </source>
</evidence>
<dbReference type="RefSeq" id="WP_344877827.1">
    <property type="nucleotide sequence ID" value="NZ_BAABAL010000017.1"/>
</dbReference>
<keyword evidence="1" id="KW-0805">Transcription regulation</keyword>
<feature type="DNA-binding region" description="H-T-H motif" evidence="4">
    <location>
        <begin position="32"/>
        <end position="51"/>
    </location>
</feature>
<keyword evidence="2 4" id="KW-0238">DNA-binding</keyword>
<evidence type="ECO:0000256" key="3">
    <source>
        <dbReference type="ARBA" id="ARBA00023163"/>
    </source>
</evidence>
<dbReference type="InterPro" id="IPR036271">
    <property type="entry name" value="Tet_transcr_reg_TetR-rel_C_sf"/>
</dbReference>
<dbReference type="InterPro" id="IPR001647">
    <property type="entry name" value="HTH_TetR"/>
</dbReference>
<comment type="caution">
    <text evidence="6">The sequence shown here is derived from an EMBL/GenBank/DDBJ whole genome shotgun (WGS) entry which is preliminary data.</text>
</comment>
<evidence type="ECO:0000256" key="1">
    <source>
        <dbReference type="ARBA" id="ARBA00023015"/>
    </source>
</evidence>
<dbReference type="SUPFAM" id="SSF46689">
    <property type="entry name" value="Homeodomain-like"/>
    <property type="match status" value="1"/>
</dbReference>
<dbReference type="InterPro" id="IPR009057">
    <property type="entry name" value="Homeodomain-like_sf"/>
</dbReference>
<evidence type="ECO:0000313" key="6">
    <source>
        <dbReference type="EMBL" id="GAA4016566.1"/>
    </source>
</evidence>
<dbReference type="Proteomes" id="UP001501747">
    <property type="component" value="Unassembled WGS sequence"/>
</dbReference>
<dbReference type="EMBL" id="BAABAL010000017">
    <property type="protein sequence ID" value="GAA4016566.1"/>
    <property type="molecule type" value="Genomic_DNA"/>
</dbReference>
<dbReference type="PANTHER" id="PTHR30055:SF240">
    <property type="entry name" value="HTH-TYPE TRANSCRIPTIONAL REGULATOR ACRR"/>
    <property type="match status" value="1"/>
</dbReference>
<organism evidence="6 7">
    <name type="scientific">Allokutzneria multivorans</name>
    <dbReference type="NCBI Taxonomy" id="1142134"/>
    <lineage>
        <taxon>Bacteria</taxon>
        <taxon>Bacillati</taxon>
        <taxon>Actinomycetota</taxon>
        <taxon>Actinomycetes</taxon>
        <taxon>Pseudonocardiales</taxon>
        <taxon>Pseudonocardiaceae</taxon>
        <taxon>Allokutzneria</taxon>
    </lineage>
</organism>
<dbReference type="PRINTS" id="PR00455">
    <property type="entry name" value="HTHTETR"/>
</dbReference>
<name>A0ABP7SUG3_9PSEU</name>
<keyword evidence="3" id="KW-0804">Transcription</keyword>
<dbReference type="PROSITE" id="PS50977">
    <property type="entry name" value="HTH_TETR_2"/>
    <property type="match status" value="1"/>
</dbReference>
<dbReference type="InterPro" id="IPR050109">
    <property type="entry name" value="HTH-type_TetR-like_transc_reg"/>
</dbReference>
<dbReference type="SUPFAM" id="SSF48498">
    <property type="entry name" value="Tetracyclin repressor-like, C-terminal domain"/>
    <property type="match status" value="1"/>
</dbReference>